<dbReference type="GO" id="GO:0040008">
    <property type="term" value="P:regulation of growth"/>
    <property type="evidence" value="ECO:0007669"/>
    <property type="project" value="InterPro"/>
</dbReference>
<evidence type="ECO:0000313" key="2">
    <source>
        <dbReference type="Proteomes" id="UP001189624"/>
    </source>
</evidence>
<dbReference type="Gramene" id="rna-AYBTSS11_LOCUS21431">
    <property type="protein sequence ID" value="CAJ1967907.1"/>
    <property type="gene ID" value="gene-AYBTSS11_LOCUS21431"/>
</dbReference>
<keyword evidence="2" id="KW-1185">Reference proteome</keyword>
<dbReference type="EMBL" id="OY731404">
    <property type="protein sequence ID" value="CAJ1967907.1"/>
    <property type="molecule type" value="Genomic_DNA"/>
</dbReference>
<protein>
    <submittedName>
        <fullName evidence="1">Uncharacterized protein</fullName>
    </submittedName>
</protein>
<proteinExistence type="predicted"/>
<gene>
    <name evidence="1" type="ORF">AYBTSS11_LOCUS21431</name>
</gene>
<evidence type="ECO:0000313" key="1">
    <source>
        <dbReference type="EMBL" id="CAJ1967907.1"/>
    </source>
</evidence>
<dbReference type="AlphaFoldDB" id="A0AA86VTI4"/>
<dbReference type="InterPro" id="IPR044194">
    <property type="entry name" value="BLISTER"/>
</dbReference>
<accession>A0AA86VTI4</accession>
<sequence length="165" mass="18345">MTEATIRNKPGMASVKDMPVLQDGPPPGWFAPVRFARRIPNKGPLPSPSSLLPSALSLGACIRSASATRSEVFIVVYSTVQVFIVDKEINKELSRKLEIQTQRLELLTAQSMVNENISTKQPDSRAMYENTQYADEGDEVVERVLGWLMKLFPGGPSRRRTSKLL</sequence>
<reference evidence="1" key="1">
    <citation type="submission" date="2023-10" db="EMBL/GenBank/DDBJ databases">
        <authorList>
            <person name="Domelevo Entfellner J.-B."/>
        </authorList>
    </citation>
    <scope>NUCLEOTIDE SEQUENCE</scope>
</reference>
<organism evidence="1 2">
    <name type="scientific">Sphenostylis stenocarpa</name>
    <dbReference type="NCBI Taxonomy" id="92480"/>
    <lineage>
        <taxon>Eukaryota</taxon>
        <taxon>Viridiplantae</taxon>
        <taxon>Streptophyta</taxon>
        <taxon>Embryophyta</taxon>
        <taxon>Tracheophyta</taxon>
        <taxon>Spermatophyta</taxon>
        <taxon>Magnoliopsida</taxon>
        <taxon>eudicotyledons</taxon>
        <taxon>Gunneridae</taxon>
        <taxon>Pentapetalae</taxon>
        <taxon>rosids</taxon>
        <taxon>fabids</taxon>
        <taxon>Fabales</taxon>
        <taxon>Fabaceae</taxon>
        <taxon>Papilionoideae</taxon>
        <taxon>50 kb inversion clade</taxon>
        <taxon>NPAAA clade</taxon>
        <taxon>indigoferoid/millettioid clade</taxon>
        <taxon>Phaseoleae</taxon>
        <taxon>Sphenostylis</taxon>
    </lineage>
</organism>
<dbReference type="PANTHER" id="PTHR47490:SF2">
    <property type="entry name" value="PROTEIN BLISTER"/>
    <property type="match status" value="1"/>
</dbReference>
<dbReference type="PANTHER" id="PTHR47490">
    <property type="entry name" value="PROTEIN BLISTER"/>
    <property type="match status" value="1"/>
</dbReference>
<dbReference type="Proteomes" id="UP001189624">
    <property type="component" value="Chromosome 7"/>
</dbReference>
<name>A0AA86VTI4_9FABA</name>